<dbReference type="EMBL" id="CP001511">
    <property type="protein sequence ID" value="ACS43434.1"/>
    <property type="molecule type" value="Genomic_DNA"/>
</dbReference>
<dbReference type="HOGENOM" id="CLU_1208655_0_0_5"/>
<keyword evidence="1" id="KW-0614">Plasmid</keyword>
<dbReference type="KEGG" id="mea:Mex_2p0587"/>
<gene>
    <name evidence="1" type="ordered locus">MexAM1_META2p0587</name>
</gene>
<dbReference type="Proteomes" id="UP000009081">
    <property type="component" value="Plasmid megaplasmid"/>
</dbReference>
<reference evidence="1 2" key="1">
    <citation type="journal article" date="2009" name="PLoS ONE">
        <title>Methylobacterium genome sequences: a reference blueprint to investigate microbial metabolism of C1 compounds from natural and industrial sources.</title>
        <authorList>
            <person name="Vuilleumier S."/>
            <person name="Chistoserdova L."/>
            <person name="Lee M.-C."/>
            <person name="Bringel F."/>
            <person name="Lajus A."/>
            <person name="Zhou Y."/>
            <person name="Gourion B."/>
            <person name="Barbe V."/>
            <person name="Chang J."/>
            <person name="Cruveiller S."/>
            <person name="Dossat C."/>
            <person name="Gillett W."/>
            <person name="Gruffaz C."/>
            <person name="Haugen E."/>
            <person name="Hourcade E."/>
            <person name="Levy R."/>
            <person name="Mangenot S."/>
            <person name="Muller E."/>
            <person name="Nadalig T."/>
            <person name="Pagni M."/>
            <person name="Penny C."/>
            <person name="Peyraud R."/>
            <person name="Robinson D.G."/>
            <person name="Roche D."/>
            <person name="Rouy Z."/>
            <person name="Saenampechek C."/>
            <person name="Salvignol G."/>
            <person name="Vallenet D."/>
            <person name="Wu Z."/>
            <person name="Marx C.J."/>
            <person name="Vorholt J.A."/>
            <person name="Olson M.V."/>
            <person name="Kaul R."/>
            <person name="Weissenbach J."/>
            <person name="Medigue C."/>
            <person name="Lidstrom M.E."/>
        </authorList>
    </citation>
    <scope>NUCLEOTIDE SEQUENCE [LARGE SCALE GENOMIC DNA]</scope>
    <source>
        <strain evidence="2">ATCC 14718 / DSM 1338 / JCM 2805 / NCIMB 9133 / AM1</strain>
    </source>
</reference>
<evidence type="ECO:0000313" key="1">
    <source>
        <dbReference type="EMBL" id="ACS43434.1"/>
    </source>
</evidence>
<organism evidence="1 2">
    <name type="scientific">Methylorubrum extorquens (strain ATCC 14718 / DSM 1338 / JCM 2805 / NCIMB 9133 / AM1)</name>
    <name type="common">Methylobacterium extorquens</name>
    <dbReference type="NCBI Taxonomy" id="272630"/>
    <lineage>
        <taxon>Bacteria</taxon>
        <taxon>Pseudomonadati</taxon>
        <taxon>Pseudomonadota</taxon>
        <taxon>Alphaproteobacteria</taxon>
        <taxon>Hyphomicrobiales</taxon>
        <taxon>Methylobacteriaceae</taxon>
        <taxon>Methylorubrum</taxon>
    </lineage>
</organism>
<dbReference type="AlphaFoldDB" id="C5B4Q2"/>
<protein>
    <submittedName>
        <fullName evidence="1">Uncharacterized protein</fullName>
    </submittedName>
</protein>
<sequence length="229" mass="24039">MPSPRHALADPDAPDFVAKPREGVEVATRLCLALERYVDSGTSGCVHLLADGRVLKVTGSHGEAARALLLMESQEEGCGCPGFPRIDRVVAMRSSVDVAGEGYEVLYYAIVREEAADLDNGWAGGSDLPHWMMALGMLGEARLAGSGEVPDLGPAAHCAAHVADAYDAIAWAAAELGFAVDDVRTSNFGIAGGRFVIRDFGPDGDAADVSHTVARIERIPDRPCPAPAC</sequence>
<keyword evidence="2" id="KW-1185">Reference proteome</keyword>
<proteinExistence type="predicted"/>
<evidence type="ECO:0000313" key="2">
    <source>
        <dbReference type="Proteomes" id="UP000009081"/>
    </source>
</evidence>
<geneLocation type="plasmid" evidence="1 2">
    <name>megaplasmid</name>
</geneLocation>
<accession>C5B4Q2</accession>
<name>C5B4Q2_METEA</name>